<dbReference type="RefSeq" id="WP_051498055.1">
    <property type="nucleotide sequence ID" value="NZ_CBTK010000290.1"/>
</dbReference>
<dbReference type="Pfam" id="PF03781">
    <property type="entry name" value="FGE-sulfatase"/>
    <property type="match status" value="1"/>
</dbReference>
<dbReference type="Gene3D" id="3.90.1580.10">
    <property type="entry name" value="paralog of FGE (formylglycine-generating enzyme)"/>
    <property type="match status" value="1"/>
</dbReference>
<evidence type="ECO:0000313" key="4">
    <source>
        <dbReference type="Proteomes" id="UP000019184"/>
    </source>
</evidence>
<dbReference type="Proteomes" id="UP000019184">
    <property type="component" value="Unassembled WGS sequence"/>
</dbReference>
<evidence type="ECO:0000256" key="1">
    <source>
        <dbReference type="SAM" id="MobiDB-lite"/>
    </source>
</evidence>
<dbReference type="InterPro" id="IPR011009">
    <property type="entry name" value="Kinase-like_dom_sf"/>
</dbReference>
<dbReference type="GO" id="GO:0005524">
    <property type="term" value="F:ATP binding"/>
    <property type="evidence" value="ECO:0007669"/>
    <property type="project" value="InterPro"/>
</dbReference>
<dbReference type="GO" id="GO:0004672">
    <property type="term" value="F:protein kinase activity"/>
    <property type="evidence" value="ECO:0007669"/>
    <property type="project" value="InterPro"/>
</dbReference>
<sequence length="896" mass="99818">MDIETRSKEVADTCVEGQLDQEALLDSAADANLQSAADNLTLSIVEGPETEIRAVGEGIGLETLESGKVIGPADRRVRLLHDLSGEKRIWLARAVAPTLGQNDGVAEEFQAVKIFLPVGHPAITRESKREERAQRADLIGLRAYLARVRARVELATKLDHLNIAHVRGWRYGADGWPFAEMEYINPRNGYTLAQRLREQGRDGFPWDTIITWLLPVTDALDYARREHRIAHQHLDTDTVFVTDQGEIKLLGFSLAIESREPRSVLFAGGGPTAGANPEGSTDPATAETTFRRDVFALALLVYQLLTGKSVYEVQSQQPNTVPRPDRLNDDAWRVLRRGLAYPSELCPTDAGPFLAALDAAQCPGTTVAHRRNPILKRKWKWMPVAGLGLAAILSIYWLTTRVNKAPEPTPPARIAQSGETAPGLDITPPSTVGGSAQALEREADLHAFEAARRVDTQVAYRLYLQRCPRCGYEREARAAVQRLETADKIREIKAAFETAVLALERESRGDRGDVARSRLDALAALAPDEPLLTTGRLRLVLGWAALAQASLDKADLGEARRWLKKAESLQVEHPELKALAQRLDQVDAEERIKRLDADAFAAVQRVHTRKAYWSYLERCAPMCNHRAEAEAALVRLAPANPVLRDRLSDGSQGPEMVVIPSGGFLMGSPPQEKGRYNDEKLRPTLIETSFAIGKYEVMFHEYDRFATATGRTLPLDQGWGRGRRPVINVSWQAAVDYTQWLSQQTGHRYRLPTEAEWEYTARAGIAASRYWGDDPDQGCAYANAADLDGKQMFVGWTVMKCHDGQIYTAPAGSYRSNDFGLHDMLGNVLEWTCSLYDKEAPAPIQSCQQPAEDRQFVVRGGSWNDEPRNVRSAERHRSRANYQDYFLGFRLVRELP</sequence>
<accession>A0A7U7GFD7</accession>
<keyword evidence="4" id="KW-1185">Reference proteome</keyword>
<dbReference type="GO" id="GO:0120147">
    <property type="term" value="F:formylglycine-generating oxidase activity"/>
    <property type="evidence" value="ECO:0007669"/>
    <property type="project" value="TreeGrafter"/>
</dbReference>
<feature type="region of interest" description="Disordered" evidence="1">
    <location>
        <begin position="408"/>
        <end position="429"/>
    </location>
</feature>
<dbReference type="Gene3D" id="1.10.510.10">
    <property type="entry name" value="Transferase(Phosphotransferase) domain 1"/>
    <property type="match status" value="1"/>
</dbReference>
<dbReference type="InterPro" id="IPR016187">
    <property type="entry name" value="CTDL_fold"/>
</dbReference>
<dbReference type="InterPro" id="IPR000719">
    <property type="entry name" value="Prot_kinase_dom"/>
</dbReference>
<feature type="domain" description="Protein kinase" evidence="2">
    <location>
        <begin position="49"/>
        <end position="398"/>
    </location>
</feature>
<dbReference type="PROSITE" id="PS50011">
    <property type="entry name" value="PROTEIN_KINASE_DOM"/>
    <property type="match status" value="1"/>
</dbReference>
<evidence type="ECO:0000259" key="2">
    <source>
        <dbReference type="PROSITE" id="PS50011"/>
    </source>
</evidence>
<proteinExistence type="predicted"/>
<dbReference type="InterPro" id="IPR042095">
    <property type="entry name" value="SUMF_sf"/>
</dbReference>
<dbReference type="PANTHER" id="PTHR23150:SF35">
    <property type="entry name" value="BLL6746 PROTEIN"/>
    <property type="match status" value="1"/>
</dbReference>
<dbReference type="AlphaFoldDB" id="A0A7U7GFD7"/>
<dbReference type="SUPFAM" id="SSF56436">
    <property type="entry name" value="C-type lectin-like"/>
    <property type="match status" value="1"/>
</dbReference>
<comment type="caution">
    <text evidence="3">The sequence shown here is derived from an EMBL/GenBank/DDBJ whole genome shotgun (WGS) entry which is preliminary data.</text>
</comment>
<dbReference type="InterPro" id="IPR051043">
    <property type="entry name" value="Sulfatase_Mod_Factor_Kinase"/>
</dbReference>
<dbReference type="SUPFAM" id="SSF56112">
    <property type="entry name" value="Protein kinase-like (PK-like)"/>
    <property type="match status" value="1"/>
</dbReference>
<organism evidence="3 4">
    <name type="scientific">Candidatus Contendobacter odensis Run_B_J11</name>
    <dbReference type="NCBI Taxonomy" id="1400861"/>
    <lineage>
        <taxon>Bacteria</taxon>
        <taxon>Pseudomonadati</taxon>
        <taxon>Pseudomonadota</taxon>
        <taxon>Gammaproteobacteria</taxon>
        <taxon>Candidatus Competibacteraceae</taxon>
        <taxon>Candidatus Contendibacter</taxon>
    </lineage>
</organism>
<gene>
    <name evidence="3" type="ORF">BN874_720028</name>
</gene>
<evidence type="ECO:0000313" key="3">
    <source>
        <dbReference type="EMBL" id="CDH47084.1"/>
    </source>
</evidence>
<dbReference type="PANTHER" id="PTHR23150">
    <property type="entry name" value="SULFATASE MODIFYING FACTOR 1, 2"/>
    <property type="match status" value="1"/>
</dbReference>
<reference evidence="3 4" key="1">
    <citation type="journal article" date="2014" name="ISME J.">
        <title>Candidatus Competibacter-lineage genomes retrieved from metagenomes reveal functional metabolic diversity.</title>
        <authorList>
            <person name="McIlroy S.J."/>
            <person name="Albertsen M."/>
            <person name="Andresen E.K."/>
            <person name="Saunders A.M."/>
            <person name="Kristiansen R."/>
            <person name="Stokholm-Bjerregaard M."/>
            <person name="Nielsen K.L."/>
            <person name="Nielsen P.H."/>
        </authorList>
    </citation>
    <scope>NUCLEOTIDE SEQUENCE [LARGE SCALE GENOMIC DNA]</scope>
    <source>
        <strain evidence="3 4">Run_B_J11</strain>
    </source>
</reference>
<name>A0A7U7GFD7_9GAMM</name>
<protein>
    <recommendedName>
        <fullName evidence="2">Protein kinase domain-containing protein</fullName>
    </recommendedName>
</protein>
<dbReference type="InterPro" id="IPR005532">
    <property type="entry name" value="SUMF_dom"/>
</dbReference>
<dbReference type="EMBL" id="CBTK010000290">
    <property type="protein sequence ID" value="CDH47084.1"/>
    <property type="molecule type" value="Genomic_DNA"/>
</dbReference>